<reference evidence="3 4" key="1">
    <citation type="journal article" date="2021" name="Nat. Commun.">
        <title>Incipient diploidization of the medicinal plant Perilla within 10,000 years.</title>
        <authorList>
            <person name="Zhang Y."/>
            <person name="Shen Q."/>
            <person name="Leng L."/>
            <person name="Zhang D."/>
            <person name="Chen S."/>
            <person name="Shi Y."/>
            <person name="Ning Z."/>
            <person name="Chen S."/>
        </authorList>
    </citation>
    <scope>NUCLEOTIDE SEQUENCE [LARGE SCALE GENOMIC DNA]</scope>
    <source>
        <strain evidence="4">cv. PC099</strain>
    </source>
</reference>
<protein>
    <recommendedName>
        <fullName evidence="2">Aminotransferase-like plant mobile domain-containing protein</fullName>
    </recommendedName>
</protein>
<name>A0AAD4P1L6_PERFH</name>
<dbReference type="EMBL" id="SDAM02001188">
    <property type="protein sequence ID" value="KAH6822732.1"/>
    <property type="molecule type" value="Genomic_DNA"/>
</dbReference>
<feature type="region of interest" description="Disordered" evidence="1">
    <location>
        <begin position="572"/>
        <end position="670"/>
    </location>
</feature>
<feature type="compositionally biased region" description="Polar residues" evidence="1">
    <location>
        <begin position="987"/>
        <end position="1001"/>
    </location>
</feature>
<evidence type="ECO:0000313" key="4">
    <source>
        <dbReference type="Proteomes" id="UP001190926"/>
    </source>
</evidence>
<feature type="compositionally biased region" description="Basic and acidic residues" evidence="1">
    <location>
        <begin position="918"/>
        <end position="930"/>
    </location>
</feature>
<dbReference type="AlphaFoldDB" id="A0AAD4P1L6"/>
<sequence>MAEIRSPFGPFPFMGSMRLLRCIRFSIKNQFLKYPLISYHVLGVSVNMDSALSHTLHPGPIDDSVLTLQDHHRSTDIWNGQNFEPLTCRRCDGHFWRLGTLDPRVQQMMLKAGFYGVYKAGRMRLDHALITALVERWRPETHTFHLPVGETTVTLQDISVLWGLPVDGEPITGIDTNRSMDEWQDICNELLGFRPPPEDFDRGRLKIRCLQERFKTLPDGASETTVQFYARAYILQLLGGQLLSDMSNNKVKLMYLPLLRDFEVAGKLSWGGAVLSCLYRALCRATKPETSDICGPLVLLQIWAWERLPFIRPGRLAPRQQPPPDVAGDHPLPAAPYGSRWNVGFKLETVGTHVLVLYRDQLDNMKDDQFIWDPYPPEVLASLPAYCLSGRQIWQTVSPLICFDVVEFHHPDRVLRQFGQQQNIPAVCDTIPDIHLTDRRGRQNYDWAHHHRQFVDMWADRCARVICSHPIEGLMDQSDPYMMWYRRITRLLIGNPATRPNTGYQGVGGAMEAMAQSLQKIYHRASDAIHEGYEVSGEDVLREIQEICAYSLRAAHEDHRLSVRPDMGAASPSTFPFVTPKVQRGRPRKRGALTCGRATESRRRGGSYVTGLQPTSSDVSHSIKPSILLPGNVSELPDTPGTWDSALSAPDFQEDTSDPNATQLDPEATETTNPMVQALEKIRDICAFTLGVNSQNQAMLLTNDIIPDGPKMKHCKPRRRGGMSGYLVGANSAVNSYFPSTSTAFSPTPSASLGHNGSPLQPHDSPERDVEPLVPPMSRDSLLPELHDNLQLEMIEIDTITGSREASPSPADPSMLNLPCDPPDNQDSALMLTGVKTSFSPEDNAQIETGSAADDREPVVGQENGGSGNEVLPSVPELPTFKPHLQNSEQPDYGDATNFNGTTFPHEDDPITSPTPKLHPEVSTVHHDPIEEATDVNGTDTKSVPSPPGIPPQESENMTPMDSMSHEMEDTKPSCHLAENNIPEPSPTHQDCSGHSVSGETTKVDGLDVDILEGGTSKRKGPETDKVDTASSAPTVSSPGHEYGKSPFKSSPEGESQVTESDPVAAKDNVQRKYKRQRRSNPKPR</sequence>
<dbReference type="GO" id="GO:0010073">
    <property type="term" value="P:meristem maintenance"/>
    <property type="evidence" value="ECO:0007669"/>
    <property type="project" value="InterPro"/>
</dbReference>
<feature type="compositionally biased region" description="Basic residues" evidence="1">
    <location>
        <begin position="1072"/>
        <end position="1085"/>
    </location>
</feature>
<feature type="compositionally biased region" description="Low complexity" evidence="1">
    <location>
        <begin position="742"/>
        <end position="752"/>
    </location>
</feature>
<keyword evidence="4" id="KW-1185">Reference proteome</keyword>
<dbReference type="Proteomes" id="UP001190926">
    <property type="component" value="Unassembled WGS sequence"/>
</dbReference>
<feature type="compositionally biased region" description="Polar residues" evidence="1">
    <location>
        <begin position="610"/>
        <end position="620"/>
    </location>
</feature>
<dbReference type="Pfam" id="PF10536">
    <property type="entry name" value="PMD"/>
    <property type="match status" value="1"/>
</dbReference>
<feature type="compositionally biased region" description="Polar residues" evidence="1">
    <location>
        <begin position="658"/>
        <end position="670"/>
    </location>
</feature>
<feature type="region of interest" description="Disordered" evidence="1">
    <location>
        <begin position="848"/>
        <end position="1085"/>
    </location>
</feature>
<organism evidence="3 4">
    <name type="scientific">Perilla frutescens var. hirtella</name>
    <name type="common">Perilla citriodora</name>
    <name type="synonym">Perilla setoyensis</name>
    <dbReference type="NCBI Taxonomy" id="608512"/>
    <lineage>
        <taxon>Eukaryota</taxon>
        <taxon>Viridiplantae</taxon>
        <taxon>Streptophyta</taxon>
        <taxon>Embryophyta</taxon>
        <taxon>Tracheophyta</taxon>
        <taxon>Spermatophyta</taxon>
        <taxon>Magnoliopsida</taxon>
        <taxon>eudicotyledons</taxon>
        <taxon>Gunneridae</taxon>
        <taxon>Pentapetalae</taxon>
        <taxon>asterids</taxon>
        <taxon>lamiids</taxon>
        <taxon>Lamiales</taxon>
        <taxon>Lamiaceae</taxon>
        <taxon>Nepetoideae</taxon>
        <taxon>Elsholtzieae</taxon>
        <taxon>Perilla</taxon>
    </lineage>
</organism>
<dbReference type="PANTHER" id="PTHR46033">
    <property type="entry name" value="PROTEIN MAIN-LIKE 2"/>
    <property type="match status" value="1"/>
</dbReference>
<comment type="caution">
    <text evidence="3">The sequence shown here is derived from an EMBL/GenBank/DDBJ whole genome shotgun (WGS) entry which is preliminary data.</text>
</comment>
<dbReference type="InterPro" id="IPR019557">
    <property type="entry name" value="AminoTfrase-like_pln_mobile"/>
</dbReference>
<dbReference type="PANTHER" id="PTHR46033:SF8">
    <property type="entry name" value="PROTEIN MAINTENANCE OF MERISTEMS-LIKE"/>
    <property type="match status" value="1"/>
</dbReference>
<accession>A0AAD4P1L6</accession>
<feature type="compositionally biased region" description="Basic and acidic residues" evidence="1">
    <location>
        <begin position="964"/>
        <end position="973"/>
    </location>
</feature>
<proteinExistence type="predicted"/>
<dbReference type="InterPro" id="IPR044824">
    <property type="entry name" value="MAIN-like"/>
</dbReference>
<feature type="domain" description="Aminotransferase-like plant mobile" evidence="2">
    <location>
        <begin position="113"/>
        <end position="486"/>
    </location>
</feature>
<evidence type="ECO:0000313" key="3">
    <source>
        <dbReference type="EMBL" id="KAH6822732.1"/>
    </source>
</evidence>
<feature type="compositionally biased region" description="Polar residues" evidence="1">
    <location>
        <begin position="1029"/>
        <end position="1038"/>
    </location>
</feature>
<evidence type="ECO:0000256" key="1">
    <source>
        <dbReference type="SAM" id="MobiDB-lite"/>
    </source>
</evidence>
<gene>
    <name evidence="3" type="ORF">C2S53_003559</name>
</gene>
<evidence type="ECO:0000259" key="2">
    <source>
        <dbReference type="Pfam" id="PF10536"/>
    </source>
</evidence>
<feature type="region of interest" description="Disordered" evidence="1">
    <location>
        <begin position="742"/>
        <end position="770"/>
    </location>
</feature>